<dbReference type="RefSeq" id="WP_188661669.1">
    <property type="nucleotide sequence ID" value="NZ_BMHV01000004.1"/>
</dbReference>
<gene>
    <name evidence="1" type="ORF">GCM10011332_07050</name>
</gene>
<keyword evidence="2" id="KW-1185">Reference proteome</keyword>
<dbReference type="EMBL" id="BMHV01000004">
    <property type="protein sequence ID" value="GGF56154.1"/>
    <property type="molecule type" value="Genomic_DNA"/>
</dbReference>
<dbReference type="Proteomes" id="UP000632498">
    <property type="component" value="Unassembled WGS sequence"/>
</dbReference>
<reference evidence="1" key="2">
    <citation type="submission" date="2020-09" db="EMBL/GenBank/DDBJ databases">
        <authorList>
            <person name="Sun Q."/>
            <person name="Zhou Y."/>
        </authorList>
    </citation>
    <scope>NUCLEOTIDE SEQUENCE</scope>
    <source>
        <strain evidence="1">CGMCC 1.15254</strain>
    </source>
</reference>
<organism evidence="1 2">
    <name type="scientific">Terasakiella brassicae</name>
    <dbReference type="NCBI Taxonomy" id="1634917"/>
    <lineage>
        <taxon>Bacteria</taxon>
        <taxon>Pseudomonadati</taxon>
        <taxon>Pseudomonadota</taxon>
        <taxon>Alphaproteobacteria</taxon>
        <taxon>Rhodospirillales</taxon>
        <taxon>Terasakiellaceae</taxon>
        <taxon>Terasakiella</taxon>
    </lineage>
</organism>
<accession>A0A917F8T2</accession>
<comment type="caution">
    <text evidence="1">The sequence shown here is derived from an EMBL/GenBank/DDBJ whole genome shotgun (WGS) entry which is preliminary data.</text>
</comment>
<protein>
    <submittedName>
        <fullName evidence="1">Uncharacterized protein</fullName>
    </submittedName>
</protein>
<evidence type="ECO:0000313" key="2">
    <source>
        <dbReference type="Proteomes" id="UP000632498"/>
    </source>
</evidence>
<sequence>MDLAQRRSLIATKDNPNRANDYIITFQTTCTRTARCLRLRYVPDKVIIDTAEIDAYFTHLFNLPDYSLEQTANALLEDMNNELVARWIQVFGEEEPHQTITHNIVIEDRQPQWDNPHLLVRISTI</sequence>
<name>A0A917F8T2_9PROT</name>
<evidence type="ECO:0000313" key="1">
    <source>
        <dbReference type="EMBL" id="GGF56154.1"/>
    </source>
</evidence>
<dbReference type="AlphaFoldDB" id="A0A917F8T2"/>
<reference evidence="1" key="1">
    <citation type="journal article" date="2014" name="Int. J. Syst. Evol. Microbiol.">
        <title>Complete genome sequence of Corynebacterium casei LMG S-19264T (=DSM 44701T), isolated from a smear-ripened cheese.</title>
        <authorList>
            <consortium name="US DOE Joint Genome Institute (JGI-PGF)"/>
            <person name="Walter F."/>
            <person name="Albersmeier A."/>
            <person name="Kalinowski J."/>
            <person name="Ruckert C."/>
        </authorList>
    </citation>
    <scope>NUCLEOTIDE SEQUENCE</scope>
    <source>
        <strain evidence="1">CGMCC 1.15254</strain>
    </source>
</reference>
<proteinExistence type="predicted"/>